<dbReference type="Pfam" id="PF00172">
    <property type="entry name" value="Zn_clus"/>
    <property type="match status" value="1"/>
</dbReference>
<feature type="region of interest" description="Disordered" evidence="7">
    <location>
        <begin position="101"/>
        <end position="139"/>
    </location>
</feature>
<evidence type="ECO:0000313" key="10">
    <source>
        <dbReference type="Proteomes" id="UP001201980"/>
    </source>
</evidence>
<dbReference type="Proteomes" id="UP001201980">
    <property type="component" value="Unassembled WGS sequence"/>
</dbReference>
<keyword evidence="5" id="KW-0804">Transcription</keyword>
<dbReference type="InterPro" id="IPR050987">
    <property type="entry name" value="AtrR-like"/>
</dbReference>
<dbReference type="Pfam" id="PF04082">
    <property type="entry name" value="Fungal_trans"/>
    <property type="match status" value="1"/>
</dbReference>
<keyword evidence="10" id="KW-1185">Reference proteome</keyword>
<evidence type="ECO:0000256" key="5">
    <source>
        <dbReference type="ARBA" id="ARBA00023163"/>
    </source>
</evidence>
<dbReference type="GO" id="GO:0003677">
    <property type="term" value="F:DNA binding"/>
    <property type="evidence" value="ECO:0007669"/>
    <property type="project" value="UniProtKB-KW"/>
</dbReference>
<dbReference type="InterPro" id="IPR007219">
    <property type="entry name" value="XnlR_reg_dom"/>
</dbReference>
<dbReference type="CDD" id="cd12148">
    <property type="entry name" value="fungal_TF_MHR"/>
    <property type="match status" value="1"/>
</dbReference>
<dbReference type="AlphaFoldDB" id="A0AAD5WRT7"/>
<sequence>MHWQSEQLNPPRFQDYTLVIASIKILKLQIFERTSVELACDFCYHKKIKCDSAKPQCSPCKLYNAECTYVAKTRQHVPKQNTTSSRIDSLEERLRSVEAQLQSMGSGSSGNDQSAATQPNTISPLGVGARGTRDYSATSSFPETPQVLGVLDGLGMSPDTVTSMFGRATSVAPAPELYSPDKLPPFHQIRPVIEKYFTTGNAVLPLFHSPSFFRILNNFYSISASRTKASWAIINTAIALSQTPFGNHDTTVPYVRNARAVLDDLVLSGTDGMASLQITIGLAGIFYGSPDFMTSCSVLVSLAVRLAQRLRLYSKAQPPEAEYSETEKLERNRLFWLTYIMDRDMSAKTRNPPLLRDEDIDVDLPALDPEDGAGVVVSCDGNAKFNILRSRIQIAWVQGKIYDWICSARAARTPLAQRVQLTQKLEKVLQEWKNGVPSPFLPENVTSETDPGTLRFFMILHWEHFMCQAMIRGTHIHNRPWLLRLAGNASSLMTTYFRELGKNVTPEAGERSYLPVMRWDSLIQGTRECMKMTKDIDPIDKHLLLSIAAGYFSGACVILAHLLENPFDPMLTTDKLLIEACGENLERIVKDSGIKKVMYFQQAYNEISSRVRERINSAPMFGAEGGSDVEQLERIPNVWPELSDFEYTFAEIDSVSSADLSLSPFVEF</sequence>
<dbReference type="InterPro" id="IPR001138">
    <property type="entry name" value="Zn2Cys6_DnaBD"/>
</dbReference>
<evidence type="ECO:0000259" key="8">
    <source>
        <dbReference type="PROSITE" id="PS50048"/>
    </source>
</evidence>
<dbReference type="PANTHER" id="PTHR46910">
    <property type="entry name" value="TRANSCRIPTION FACTOR PDR1"/>
    <property type="match status" value="1"/>
</dbReference>
<dbReference type="SMART" id="SM00066">
    <property type="entry name" value="GAL4"/>
    <property type="match status" value="1"/>
</dbReference>
<accession>A0AAD5WRT7</accession>
<name>A0AAD5WRT7_9PEZI</name>
<keyword evidence="4" id="KW-0238">DNA-binding</keyword>
<dbReference type="PROSITE" id="PS50048">
    <property type="entry name" value="ZN2_CY6_FUNGAL_2"/>
    <property type="match status" value="1"/>
</dbReference>
<dbReference type="SUPFAM" id="SSF57701">
    <property type="entry name" value="Zn2/Cys6 DNA-binding domain"/>
    <property type="match status" value="1"/>
</dbReference>
<comment type="subcellular location">
    <subcellularLocation>
        <location evidence="1">Nucleus</location>
    </subcellularLocation>
</comment>
<evidence type="ECO:0000256" key="6">
    <source>
        <dbReference type="ARBA" id="ARBA00023242"/>
    </source>
</evidence>
<dbReference type="SMART" id="SM00906">
    <property type="entry name" value="Fungal_trans"/>
    <property type="match status" value="1"/>
</dbReference>
<keyword evidence="3" id="KW-0805">Transcription regulation</keyword>
<keyword evidence="6" id="KW-0539">Nucleus</keyword>
<dbReference type="GO" id="GO:0005634">
    <property type="term" value="C:nucleus"/>
    <property type="evidence" value="ECO:0007669"/>
    <property type="project" value="UniProtKB-SubCell"/>
</dbReference>
<dbReference type="GO" id="GO:0000981">
    <property type="term" value="F:DNA-binding transcription factor activity, RNA polymerase II-specific"/>
    <property type="evidence" value="ECO:0007669"/>
    <property type="project" value="InterPro"/>
</dbReference>
<gene>
    <name evidence="9" type="ORF">MKZ38_003363</name>
</gene>
<evidence type="ECO:0000256" key="7">
    <source>
        <dbReference type="SAM" id="MobiDB-lite"/>
    </source>
</evidence>
<dbReference type="PANTHER" id="PTHR46910:SF37">
    <property type="entry name" value="ZN(II)2CYS6 TRANSCRIPTION FACTOR (EUROFUNG)"/>
    <property type="match status" value="1"/>
</dbReference>
<evidence type="ECO:0000256" key="4">
    <source>
        <dbReference type="ARBA" id="ARBA00023125"/>
    </source>
</evidence>
<evidence type="ECO:0000313" key="9">
    <source>
        <dbReference type="EMBL" id="KAJ2899166.1"/>
    </source>
</evidence>
<dbReference type="CDD" id="cd00067">
    <property type="entry name" value="GAL4"/>
    <property type="match status" value="1"/>
</dbReference>
<dbReference type="InterPro" id="IPR036864">
    <property type="entry name" value="Zn2-C6_fun-type_DNA-bd_sf"/>
</dbReference>
<keyword evidence="2" id="KW-0479">Metal-binding</keyword>
<evidence type="ECO:0000256" key="2">
    <source>
        <dbReference type="ARBA" id="ARBA00022723"/>
    </source>
</evidence>
<organism evidence="9 10">
    <name type="scientific">Zalerion maritima</name>
    <dbReference type="NCBI Taxonomy" id="339359"/>
    <lineage>
        <taxon>Eukaryota</taxon>
        <taxon>Fungi</taxon>
        <taxon>Dikarya</taxon>
        <taxon>Ascomycota</taxon>
        <taxon>Pezizomycotina</taxon>
        <taxon>Sordariomycetes</taxon>
        <taxon>Lulworthiomycetidae</taxon>
        <taxon>Lulworthiales</taxon>
        <taxon>Lulworthiaceae</taxon>
        <taxon>Zalerion</taxon>
    </lineage>
</organism>
<feature type="compositionally biased region" description="Polar residues" evidence="7">
    <location>
        <begin position="101"/>
        <end position="123"/>
    </location>
</feature>
<dbReference type="Gene3D" id="4.10.240.10">
    <property type="entry name" value="Zn(2)-C6 fungal-type DNA-binding domain"/>
    <property type="match status" value="1"/>
</dbReference>
<dbReference type="GO" id="GO:0006351">
    <property type="term" value="P:DNA-templated transcription"/>
    <property type="evidence" value="ECO:0007669"/>
    <property type="project" value="InterPro"/>
</dbReference>
<reference evidence="9" key="1">
    <citation type="submission" date="2022-07" db="EMBL/GenBank/DDBJ databases">
        <title>Draft genome sequence of Zalerion maritima ATCC 34329, a (micro)plastics degrading marine fungus.</title>
        <authorList>
            <person name="Paco A."/>
            <person name="Goncalves M.F.M."/>
            <person name="Rocha-Santos T.A.P."/>
            <person name="Alves A."/>
        </authorList>
    </citation>
    <scope>NUCLEOTIDE SEQUENCE</scope>
    <source>
        <strain evidence="9">ATCC 34329</strain>
    </source>
</reference>
<feature type="domain" description="Zn(2)-C6 fungal-type" evidence="8">
    <location>
        <begin position="39"/>
        <end position="69"/>
    </location>
</feature>
<proteinExistence type="predicted"/>
<dbReference type="EMBL" id="JAKWBI020000205">
    <property type="protein sequence ID" value="KAJ2899166.1"/>
    <property type="molecule type" value="Genomic_DNA"/>
</dbReference>
<comment type="caution">
    <text evidence="9">The sequence shown here is derived from an EMBL/GenBank/DDBJ whole genome shotgun (WGS) entry which is preliminary data.</text>
</comment>
<protein>
    <submittedName>
        <fullName evidence="9">Fungal specific transcription factor domain-containing protein</fullName>
    </submittedName>
</protein>
<evidence type="ECO:0000256" key="1">
    <source>
        <dbReference type="ARBA" id="ARBA00004123"/>
    </source>
</evidence>
<evidence type="ECO:0000256" key="3">
    <source>
        <dbReference type="ARBA" id="ARBA00023015"/>
    </source>
</evidence>
<dbReference type="GO" id="GO:0008270">
    <property type="term" value="F:zinc ion binding"/>
    <property type="evidence" value="ECO:0007669"/>
    <property type="project" value="InterPro"/>
</dbReference>